<gene>
    <name evidence="1" type="ORF">CEXT_456071</name>
</gene>
<protein>
    <submittedName>
        <fullName evidence="1">Uncharacterized protein</fullName>
    </submittedName>
</protein>
<evidence type="ECO:0000313" key="1">
    <source>
        <dbReference type="EMBL" id="GIZ05187.1"/>
    </source>
</evidence>
<accession>A0AAV4YDB4</accession>
<dbReference type="Proteomes" id="UP001054945">
    <property type="component" value="Unassembled WGS sequence"/>
</dbReference>
<keyword evidence="2" id="KW-1185">Reference proteome</keyword>
<dbReference type="AlphaFoldDB" id="A0AAV4YDB4"/>
<proteinExistence type="predicted"/>
<reference evidence="1 2" key="1">
    <citation type="submission" date="2021-06" db="EMBL/GenBank/DDBJ databases">
        <title>Caerostris extrusa draft genome.</title>
        <authorList>
            <person name="Kono N."/>
            <person name="Arakawa K."/>
        </authorList>
    </citation>
    <scope>NUCLEOTIDE SEQUENCE [LARGE SCALE GENOMIC DNA]</scope>
</reference>
<evidence type="ECO:0000313" key="2">
    <source>
        <dbReference type="Proteomes" id="UP001054945"/>
    </source>
</evidence>
<dbReference type="EMBL" id="BPLR01019232">
    <property type="protein sequence ID" value="GIZ05187.1"/>
    <property type="molecule type" value="Genomic_DNA"/>
</dbReference>
<comment type="caution">
    <text evidence="1">The sequence shown here is derived from an EMBL/GenBank/DDBJ whole genome shotgun (WGS) entry which is preliminary data.</text>
</comment>
<name>A0AAV4YDB4_CAEEX</name>
<organism evidence="1 2">
    <name type="scientific">Caerostris extrusa</name>
    <name type="common">Bark spider</name>
    <name type="synonym">Caerostris bankana</name>
    <dbReference type="NCBI Taxonomy" id="172846"/>
    <lineage>
        <taxon>Eukaryota</taxon>
        <taxon>Metazoa</taxon>
        <taxon>Ecdysozoa</taxon>
        <taxon>Arthropoda</taxon>
        <taxon>Chelicerata</taxon>
        <taxon>Arachnida</taxon>
        <taxon>Araneae</taxon>
        <taxon>Araneomorphae</taxon>
        <taxon>Entelegynae</taxon>
        <taxon>Araneoidea</taxon>
        <taxon>Araneidae</taxon>
        <taxon>Caerostris</taxon>
    </lineage>
</organism>
<sequence length="169" mass="19336">MKQMERKGIHLTTLSFIFPLPQTMPLAATVKMAPGSSIQLASSEARCFQSSYQGNDLSSLRFVVPGSLEKFLCRLLLLLQENVAPGIALFGAVHVTSTCNQFLSNLGLVLRQDRRRKRRRLKIGRELQEICFWDSENLCRSFSSFLKIIDWDNQLDYYCLMKILELNLS</sequence>